<dbReference type="InterPro" id="IPR009679">
    <property type="entry name" value="Phage_186_CII-like"/>
</dbReference>
<evidence type="ECO:0000313" key="2">
    <source>
        <dbReference type="Proteomes" id="UP001589789"/>
    </source>
</evidence>
<proteinExistence type="predicted"/>
<dbReference type="EMBL" id="JBHLVZ010000002">
    <property type="protein sequence ID" value="MFC0384360.1"/>
    <property type="molecule type" value="Genomic_DNA"/>
</dbReference>
<dbReference type="RefSeq" id="WP_377048411.1">
    <property type="nucleotide sequence ID" value="NZ_JBHLVZ010000002.1"/>
</dbReference>
<evidence type="ECO:0000313" key="1">
    <source>
        <dbReference type="EMBL" id="MFC0384360.1"/>
    </source>
</evidence>
<sequence length="160" mass="16728">MTKSDPYAGLKSLFQALCQRVGGLDAAAACTRVRRAQLGNYGNLNMPEIFAPVDVVLELQAITKDPIVTAEMARLQGYALVPVEAVAEGELAALLAKVGAESGAVFQEFAQALGNDGQVDSAERTAIARKLSDLLRVTHAALGYCHPRPAPVPAGDRGAA</sequence>
<gene>
    <name evidence="1" type="ORF">ACFFIC_02200</name>
</gene>
<keyword evidence="2" id="KW-1185">Reference proteome</keyword>
<dbReference type="Pfam" id="PF06892">
    <property type="entry name" value="Phage_CP76"/>
    <property type="match status" value="1"/>
</dbReference>
<reference evidence="1 2" key="1">
    <citation type="submission" date="2024-09" db="EMBL/GenBank/DDBJ databases">
        <authorList>
            <person name="Sun Q."/>
            <person name="Mori K."/>
        </authorList>
    </citation>
    <scope>NUCLEOTIDE SEQUENCE [LARGE SCALE GENOMIC DNA]</scope>
    <source>
        <strain evidence="1 2">CCM 7468</strain>
    </source>
</reference>
<dbReference type="Proteomes" id="UP001589789">
    <property type="component" value="Unassembled WGS sequence"/>
</dbReference>
<name>A0ABV6IL70_9PROT</name>
<comment type="caution">
    <text evidence="1">The sequence shown here is derived from an EMBL/GenBank/DDBJ whole genome shotgun (WGS) entry which is preliminary data.</text>
</comment>
<organism evidence="1 2">
    <name type="scientific">Muricoccus vinaceus</name>
    <dbReference type="NCBI Taxonomy" id="424704"/>
    <lineage>
        <taxon>Bacteria</taxon>
        <taxon>Pseudomonadati</taxon>
        <taxon>Pseudomonadota</taxon>
        <taxon>Alphaproteobacteria</taxon>
        <taxon>Acetobacterales</taxon>
        <taxon>Roseomonadaceae</taxon>
        <taxon>Muricoccus</taxon>
    </lineage>
</organism>
<protein>
    <submittedName>
        <fullName evidence="1">Phage regulatory CII family protein</fullName>
    </submittedName>
</protein>
<accession>A0ABV6IL70</accession>